<reference evidence="2" key="1">
    <citation type="journal article" date="2020" name="G3 (Bethesda)">
        <title>High-Quality Assemblies for Three Invasive Social Wasps from the &lt;i&gt;Vespula&lt;/i&gt; Genus.</title>
        <authorList>
            <person name="Harrop T.W.R."/>
            <person name="Guhlin J."/>
            <person name="McLaughlin G.M."/>
            <person name="Permina E."/>
            <person name="Stockwell P."/>
            <person name="Gilligan J."/>
            <person name="Le Lec M.F."/>
            <person name="Gruber M.A.M."/>
            <person name="Quinn O."/>
            <person name="Lovegrove M."/>
            <person name="Duncan E.J."/>
            <person name="Remnant E.J."/>
            <person name="Van Eeckhoven J."/>
            <person name="Graham B."/>
            <person name="Knapp R.A."/>
            <person name="Langford K.W."/>
            <person name="Kronenberg Z."/>
            <person name="Press M.O."/>
            <person name="Eacker S.M."/>
            <person name="Wilson-Rankin E.E."/>
            <person name="Purcell J."/>
            <person name="Lester P.J."/>
            <person name="Dearden P.K."/>
        </authorList>
    </citation>
    <scope>NUCLEOTIDE SEQUENCE</scope>
    <source>
        <strain evidence="2">Volc-1</strain>
    </source>
</reference>
<organism evidence="2 3">
    <name type="scientific">Vespula pensylvanica</name>
    <name type="common">Western yellow jacket</name>
    <name type="synonym">Wasp</name>
    <dbReference type="NCBI Taxonomy" id="30213"/>
    <lineage>
        <taxon>Eukaryota</taxon>
        <taxon>Metazoa</taxon>
        <taxon>Ecdysozoa</taxon>
        <taxon>Arthropoda</taxon>
        <taxon>Hexapoda</taxon>
        <taxon>Insecta</taxon>
        <taxon>Pterygota</taxon>
        <taxon>Neoptera</taxon>
        <taxon>Endopterygota</taxon>
        <taxon>Hymenoptera</taxon>
        <taxon>Apocrita</taxon>
        <taxon>Aculeata</taxon>
        <taxon>Vespoidea</taxon>
        <taxon>Vespidae</taxon>
        <taxon>Vespinae</taxon>
        <taxon>Vespula</taxon>
    </lineage>
</organism>
<dbReference type="AlphaFoldDB" id="A0A834PGI5"/>
<name>A0A834PGI5_VESPE</name>
<feature type="compositionally biased region" description="Low complexity" evidence="1">
    <location>
        <begin position="143"/>
        <end position="152"/>
    </location>
</feature>
<protein>
    <submittedName>
        <fullName evidence="2">Uncharacterized protein</fullName>
    </submittedName>
</protein>
<feature type="region of interest" description="Disordered" evidence="1">
    <location>
        <begin position="48"/>
        <end position="152"/>
    </location>
</feature>
<feature type="compositionally biased region" description="Basic and acidic residues" evidence="1">
    <location>
        <begin position="56"/>
        <end position="71"/>
    </location>
</feature>
<evidence type="ECO:0000256" key="1">
    <source>
        <dbReference type="SAM" id="MobiDB-lite"/>
    </source>
</evidence>
<keyword evidence="3" id="KW-1185">Reference proteome</keyword>
<dbReference type="Proteomes" id="UP000600918">
    <property type="component" value="Unassembled WGS sequence"/>
</dbReference>
<feature type="compositionally biased region" description="Gly residues" evidence="1">
    <location>
        <begin position="120"/>
        <end position="142"/>
    </location>
</feature>
<dbReference type="EMBL" id="JACSDY010000001">
    <property type="protein sequence ID" value="KAF7439378.1"/>
    <property type="molecule type" value="Genomic_DNA"/>
</dbReference>
<feature type="compositionally biased region" description="Basic residues" evidence="1">
    <location>
        <begin position="72"/>
        <end position="107"/>
    </location>
</feature>
<proteinExistence type="predicted"/>
<sequence>MDFCRAYFATKFHSLPEILSFVMRFLEYVINTSREKKQTNNKKLKAISLATLVRKGPSERQKEKEKENEKKKERKEKKRKEKKRKEKKGKKERKERKKERNKARRIFKVPNVQCLERRTCGGGDSGDGGDGGDGDSGGGLVVLGGLEVGADG</sequence>
<accession>A0A834PGI5</accession>
<gene>
    <name evidence="2" type="ORF">H0235_001769</name>
</gene>
<evidence type="ECO:0000313" key="2">
    <source>
        <dbReference type="EMBL" id="KAF7439378.1"/>
    </source>
</evidence>
<evidence type="ECO:0000313" key="3">
    <source>
        <dbReference type="Proteomes" id="UP000600918"/>
    </source>
</evidence>
<comment type="caution">
    <text evidence="2">The sequence shown here is derived from an EMBL/GenBank/DDBJ whole genome shotgun (WGS) entry which is preliminary data.</text>
</comment>